<keyword evidence="1" id="KW-0472">Membrane</keyword>
<proteinExistence type="predicted"/>
<reference evidence="2" key="1">
    <citation type="submission" date="2019-04" db="EMBL/GenBank/DDBJ databases">
        <title>Friends and foes A comparative genomics study of 23 Aspergillus species from section Flavi.</title>
        <authorList>
            <consortium name="DOE Joint Genome Institute"/>
            <person name="Kjaerbolling I."/>
            <person name="Vesth T."/>
            <person name="Frisvad J.C."/>
            <person name="Nybo J.L."/>
            <person name="Theobald S."/>
            <person name="Kildgaard S."/>
            <person name="Isbrandt T."/>
            <person name="Kuo A."/>
            <person name="Sato A."/>
            <person name="Lyhne E.K."/>
            <person name="Kogle M.E."/>
            <person name="Wiebenga A."/>
            <person name="Kun R.S."/>
            <person name="Lubbers R.J."/>
            <person name="Makela M.R."/>
            <person name="Barry K."/>
            <person name="Chovatia M."/>
            <person name="Clum A."/>
            <person name="Daum C."/>
            <person name="Haridas S."/>
            <person name="He G."/>
            <person name="LaButti K."/>
            <person name="Lipzen A."/>
            <person name="Mondo S."/>
            <person name="Riley R."/>
            <person name="Salamov A."/>
            <person name="Simmons B.A."/>
            <person name="Magnuson J.K."/>
            <person name="Henrissat B."/>
            <person name="Mortensen U.H."/>
            <person name="Larsen T.O."/>
            <person name="Devries R.P."/>
            <person name="Grigoriev I.V."/>
            <person name="Machida M."/>
            <person name="Baker S.E."/>
            <person name="Andersen M.R."/>
        </authorList>
    </citation>
    <scope>NUCLEOTIDE SEQUENCE</scope>
    <source>
        <strain evidence="2">CBS 117612</strain>
    </source>
</reference>
<sequence length="81" mass="9347">MRTGERGREEDVVGWILSRPYILVYWSVSIWVCSLFLHPGVGLFLSLFLFFFYAVYGARTWVHGCGTSDWPVGGEWILLMV</sequence>
<protein>
    <submittedName>
        <fullName evidence="2">Uncharacterized protein</fullName>
    </submittedName>
</protein>
<evidence type="ECO:0000256" key="1">
    <source>
        <dbReference type="SAM" id="Phobius"/>
    </source>
</evidence>
<dbReference type="AlphaFoldDB" id="A0A5N6YL35"/>
<feature type="transmembrane region" description="Helical" evidence="1">
    <location>
        <begin position="12"/>
        <end position="31"/>
    </location>
</feature>
<keyword evidence="1" id="KW-1133">Transmembrane helix</keyword>
<name>A0A5N6YL35_9EURO</name>
<feature type="transmembrane region" description="Helical" evidence="1">
    <location>
        <begin position="37"/>
        <end position="56"/>
    </location>
</feature>
<gene>
    <name evidence="2" type="ORF">BDV24DRAFT_124407</name>
</gene>
<keyword evidence="1" id="KW-0812">Transmembrane</keyword>
<dbReference type="Proteomes" id="UP000325558">
    <property type="component" value="Unassembled WGS sequence"/>
</dbReference>
<evidence type="ECO:0000313" key="2">
    <source>
        <dbReference type="EMBL" id="KAE8346185.1"/>
    </source>
</evidence>
<dbReference type="EMBL" id="ML737117">
    <property type="protein sequence ID" value="KAE8346185.1"/>
    <property type="molecule type" value="Genomic_DNA"/>
</dbReference>
<organism evidence="2">
    <name type="scientific">Aspergillus arachidicola</name>
    <dbReference type="NCBI Taxonomy" id="656916"/>
    <lineage>
        <taxon>Eukaryota</taxon>
        <taxon>Fungi</taxon>
        <taxon>Dikarya</taxon>
        <taxon>Ascomycota</taxon>
        <taxon>Pezizomycotina</taxon>
        <taxon>Eurotiomycetes</taxon>
        <taxon>Eurotiomycetidae</taxon>
        <taxon>Eurotiales</taxon>
        <taxon>Aspergillaceae</taxon>
        <taxon>Aspergillus</taxon>
        <taxon>Aspergillus subgen. Circumdati</taxon>
    </lineage>
</organism>
<accession>A0A5N6YL35</accession>